<dbReference type="SUPFAM" id="SSF55298">
    <property type="entry name" value="YjgF-like"/>
    <property type="match status" value="1"/>
</dbReference>
<dbReference type="STRING" id="374463.BCI_0260"/>
<dbReference type="Gene3D" id="3.30.1330.40">
    <property type="entry name" value="RutC-like"/>
    <property type="match status" value="1"/>
</dbReference>
<proteinExistence type="inferred from homology"/>
<dbReference type="HOGENOM" id="CLU_100715_7_1_6"/>
<keyword evidence="3" id="KW-1185">Reference proteome</keyword>
<dbReference type="Proteomes" id="UP000002427">
    <property type="component" value="Chromosome"/>
</dbReference>
<dbReference type="KEGG" id="bci:BCI_0260"/>
<dbReference type="NCBIfam" id="TIGR00004">
    <property type="entry name" value="Rid family detoxifying hydrolase"/>
    <property type="match status" value="1"/>
</dbReference>
<dbReference type="GO" id="GO:0005829">
    <property type="term" value="C:cytosol"/>
    <property type="evidence" value="ECO:0007669"/>
    <property type="project" value="TreeGrafter"/>
</dbReference>
<comment type="similarity">
    <text evidence="1">Belongs to the RutC family.</text>
</comment>
<evidence type="ECO:0000313" key="2">
    <source>
        <dbReference type="EMBL" id="ABF14344.1"/>
    </source>
</evidence>
<dbReference type="InterPro" id="IPR006056">
    <property type="entry name" value="RidA"/>
</dbReference>
<dbReference type="AlphaFoldDB" id="Q1LTK4"/>
<name>Q1LTK4_BAUCH</name>
<organism evidence="2 3">
    <name type="scientific">Baumannia cicadellinicola subsp. Homalodisca coagulata</name>
    <dbReference type="NCBI Taxonomy" id="374463"/>
    <lineage>
        <taxon>Bacteria</taxon>
        <taxon>Pseudomonadati</taxon>
        <taxon>Pseudomonadota</taxon>
        <taxon>Gammaproteobacteria</taxon>
        <taxon>Candidatus Palibaumannia</taxon>
    </lineage>
</organism>
<dbReference type="OrthoDB" id="9803101at2"/>
<dbReference type="FunFam" id="3.30.1330.40:FF:000001">
    <property type="entry name" value="L-PSP family endoribonuclease"/>
    <property type="match status" value="1"/>
</dbReference>
<dbReference type="CDD" id="cd00448">
    <property type="entry name" value="YjgF_YER057c_UK114_family"/>
    <property type="match status" value="1"/>
</dbReference>
<dbReference type="Pfam" id="PF01042">
    <property type="entry name" value="Ribonuc_L-PSP"/>
    <property type="match status" value="1"/>
</dbReference>
<dbReference type="PANTHER" id="PTHR11803:SF39">
    <property type="entry name" value="2-IMINOBUTANOATE_2-IMINOPROPANOATE DEAMINASE"/>
    <property type="match status" value="1"/>
</dbReference>
<dbReference type="InterPro" id="IPR006175">
    <property type="entry name" value="YjgF/YER057c/UK114"/>
</dbReference>
<dbReference type="PANTHER" id="PTHR11803">
    <property type="entry name" value="2-IMINOBUTANOATE/2-IMINOPROPANOATE DEAMINASE RIDA"/>
    <property type="match status" value="1"/>
</dbReference>
<dbReference type="GO" id="GO:0019239">
    <property type="term" value="F:deaminase activity"/>
    <property type="evidence" value="ECO:0007669"/>
    <property type="project" value="TreeGrafter"/>
</dbReference>
<dbReference type="EMBL" id="CP000238">
    <property type="protein sequence ID" value="ABF14344.1"/>
    <property type="molecule type" value="Genomic_DNA"/>
</dbReference>
<sequence>MNHIIHTQNAPAAIGPYVQARNIGLMTFISGQIPICPLSGKIADNIIDQTKQSLQNIKAIVEAIGSNVTIANIIKTTIFLIDINQLSVVNTIYESFFTEHHAPFPARTCVEVSRLPKNVNIEIEAIVAIYS</sequence>
<dbReference type="RefSeq" id="WP_011520443.1">
    <property type="nucleotide sequence ID" value="NC_007984.1"/>
</dbReference>
<evidence type="ECO:0000313" key="3">
    <source>
        <dbReference type="Proteomes" id="UP000002427"/>
    </source>
</evidence>
<dbReference type="InterPro" id="IPR035959">
    <property type="entry name" value="RutC-like_sf"/>
</dbReference>
<reference evidence="2 3" key="1">
    <citation type="journal article" date="2006" name="PLoS Biol.">
        <title>Metabolic complementarity and genomics of the dual bacterial symbiosis of sharpshooters.</title>
        <authorList>
            <person name="Wu D."/>
            <person name="Daugherty S.C."/>
            <person name="Van Aken S.E."/>
            <person name="Pai G.H."/>
            <person name="Watkins K.L."/>
            <person name="Khouri H."/>
            <person name="Tallon L.J."/>
            <person name="Zaborsky J.M."/>
            <person name="Dunbar H.E."/>
            <person name="Tran P.L."/>
            <person name="Moran N.A."/>
            <person name="Eisen J.A."/>
        </authorList>
    </citation>
    <scope>NUCLEOTIDE SEQUENCE [LARGE SCALE GENOMIC DNA]</scope>
    <source>
        <strain evidence="2">Hc</strain>
    </source>
</reference>
<evidence type="ECO:0000256" key="1">
    <source>
        <dbReference type="ARBA" id="ARBA00010552"/>
    </source>
</evidence>
<accession>Q1LTK4</accession>
<protein>
    <submittedName>
        <fullName evidence="2">Putative endoribonuclease L-PSP</fullName>
    </submittedName>
</protein>
<gene>
    <name evidence="2" type="ordered locus">BCI_0260</name>
</gene>